<evidence type="ECO:0000256" key="1">
    <source>
        <dbReference type="PROSITE-ProRule" id="PRU00339"/>
    </source>
</evidence>
<evidence type="ECO:0000313" key="3">
    <source>
        <dbReference type="EMBL" id="CAF1463707.1"/>
    </source>
</evidence>
<dbReference type="OrthoDB" id="10004245at2759"/>
<dbReference type="EMBL" id="CAJNOM010000485">
    <property type="protein sequence ID" value="CAF1463707.1"/>
    <property type="molecule type" value="Genomic_DNA"/>
</dbReference>
<feature type="repeat" description="TPR" evidence="1">
    <location>
        <begin position="512"/>
        <end position="545"/>
    </location>
</feature>
<evidence type="ECO:0000313" key="4">
    <source>
        <dbReference type="Proteomes" id="UP000663832"/>
    </source>
</evidence>
<accession>A0A814W166</accession>
<proteinExistence type="predicted"/>
<dbReference type="EMBL" id="CAJNOI010000230">
    <property type="protein sequence ID" value="CAF1197866.1"/>
    <property type="molecule type" value="Genomic_DNA"/>
</dbReference>
<gene>
    <name evidence="2" type="ORF">BJG266_LOCUS26721</name>
    <name evidence="3" type="ORF">QVE165_LOCUS41108</name>
</gene>
<dbReference type="InterPro" id="IPR019734">
    <property type="entry name" value="TPR_rpt"/>
</dbReference>
<dbReference type="Proteomes" id="UP000663877">
    <property type="component" value="Unassembled WGS sequence"/>
</dbReference>
<dbReference type="Proteomes" id="UP000663832">
    <property type="component" value="Unassembled WGS sequence"/>
</dbReference>
<dbReference type="PROSITE" id="PS50005">
    <property type="entry name" value="TPR"/>
    <property type="match status" value="1"/>
</dbReference>
<protein>
    <submittedName>
        <fullName evidence="2">Uncharacterized protein</fullName>
    </submittedName>
</protein>
<dbReference type="SMART" id="SM00028">
    <property type="entry name" value="TPR"/>
    <property type="match status" value="2"/>
</dbReference>
<keyword evidence="4" id="KW-1185">Reference proteome</keyword>
<keyword evidence="1" id="KW-0802">TPR repeat</keyword>
<dbReference type="Gene3D" id="1.25.40.10">
    <property type="entry name" value="Tetratricopeptide repeat domain"/>
    <property type="match status" value="1"/>
</dbReference>
<sequence length="574" mass="67051">MGCSSSINTAFNISPKHTLLDQKQELSKEKTIPQSVRFLENNRIIWLCEESSNMFENEAEQFQKRVYGLKRFNNVDTCLTFITNIQDEKVFLIICGIHRPVECFYHLSQLEKIYIIGSSSNKFNHEKTPTIQHISIVNIDSLYRQLQEDIELSEMDFTLIDTVPVSLQEVSFSSHLMKQEASFLFTQMGKEISYRLKLESGSKDVLIDFCRTHYIDTDEQLHMIDDFAKNYRPNKALRWLINQCFISRILNRVLRTRELDIVYKLGFFLRQTGLQLHRLYEDNASLMKQISIVYRGKTLSSNEFDSLIKNNCGGLLSFPSFLITTINKDVSIDFIHRRLAIHPDMIGIIFEIHINDTVADKKNPFALLKDIDMNRDEVCFHISSVFRMESMEQITTNRMIIWSVKLKLINDNDEQLLRLVASVRIDELLANPVSYLGKLLIDMGEHRRAEQIFLELLQDVSIRSQPQRLVRAHKGLGSLYLYKNEYTTALYHFQQELQTSLIYLQPNHPNLVSIYRKLGDCYLKQCDYIHAIEHYEKAIELLEYDTQQSNSETISDLYNRISDVKQSVKNDSSI</sequence>
<dbReference type="SUPFAM" id="SSF48452">
    <property type="entry name" value="TPR-like"/>
    <property type="match status" value="1"/>
</dbReference>
<dbReference type="Pfam" id="PF13424">
    <property type="entry name" value="TPR_12"/>
    <property type="match status" value="1"/>
</dbReference>
<reference evidence="2" key="1">
    <citation type="submission" date="2021-02" db="EMBL/GenBank/DDBJ databases">
        <authorList>
            <person name="Nowell W R."/>
        </authorList>
    </citation>
    <scope>NUCLEOTIDE SEQUENCE</scope>
</reference>
<comment type="caution">
    <text evidence="2">The sequence shown here is derived from an EMBL/GenBank/DDBJ whole genome shotgun (WGS) entry which is preliminary data.</text>
</comment>
<dbReference type="SUPFAM" id="SSF56399">
    <property type="entry name" value="ADP-ribosylation"/>
    <property type="match status" value="1"/>
</dbReference>
<dbReference type="InterPro" id="IPR011990">
    <property type="entry name" value="TPR-like_helical_dom_sf"/>
</dbReference>
<name>A0A814W166_9BILA</name>
<evidence type="ECO:0000313" key="5">
    <source>
        <dbReference type="Proteomes" id="UP000663877"/>
    </source>
</evidence>
<organism evidence="2 5">
    <name type="scientific">Adineta steineri</name>
    <dbReference type="NCBI Taxonomy" id="433720"/>
    <lineage>
        <taxon>Eukaryota</taxon>
        <taxon>Metazoa</taxon>
        <taxon>Spiralia</taxon>
        <taxon>Gnathifera</taxon>
        <taxon>Rotifera</taxon>
        <taxon>Eurotatoria</taxon>
        <taxon>Bdelloidea</taxon>
        <taxon>Adinetida</taxon>
        <taxon>Adinetidae</taxon>
        <taxon>Adineta</taxon>
    </lineage>
</organism>
<evidence type="ECO:0000313" key="2">
    <source>
        <dbReference type="EMBL" id="CAF1197866.1"/>
    </source>
</evidence>
<dbReference type="AlphaFoldDB" id="A0A814W166"/>